<dbReference type="GO" id="GO:0005737">
    <property type="term" value="C:cytoplasm"/>
    <property type="evidence" value="ECO:0007669"/>
    <property type="project" value="UniProtKB-SubCell"/>
</dbReference>
<dbReference type="PANTHER" id="PTHR33705">
    <property type="entry name" value="PHOSPHOCARRIER PROTEIN HPR"/>
    <property type="match status" value="1"/>
</dbReference>
<evidence type="ECO:0000256" key="1">
    <source>
        <dbReference type="ARBA" id="ARBA00004496"/>
    </source>
</evidence>
<name>A0A3A6PZN3_9EURY</name>
<dbReference type="RefSeq" id="WP_120084298.1">
    <property type="nucleotide sequence ID" value="NZ_QMDW01000008.1"/>
</dbReference>
<dbReference type="InterPro" id="IPR050399">
    <property type="entry name" value="HPr"/>
</dbReference>
<evidence type="ECO:0000259" key="4">
    <source>
        <dbReference type="PROSITE" id="PS51350"/>
    </source>
</evidence>
<dbReference type="InterPro" id="IPR035895">
    <property type="entry name" value="HPr-like_sf"/>
</dbReference>
<dbReference type="GO" id="GO:0009401">
    <property type="term" value="P:phosphoenolpyruvate-dependent sugar phosphotransferase system"/>
    <property type="evidence" value="ECO:0007669"/>
    <property type="project" value="UniProtKB-KW"/>
</dbReference>
<dbReference type="PRINTS" id="PR00107">
    <property type="entry name" value="PHOSPHOCPHPR"/>
</dbReference>
<evidence type="ECO:0000313" key="6">
    <source>
        <dbReference type="Proteomes" id="UP000281564"/>
    </source>
</evidence>
<dbReference type="AlphaFoldDB" id="A0A3A6PZN3"/>
<dbReference type="EMBL" id="QMDW01000008">
    <property type="protein sequence ID" value="RJX49838.1"/>
    <property type="molecule type" value="Genomic_DNA"/>
</dbReference>
<dbReference type="Proteomes" id="UP000281564">
    <property type="component" value="Unassembled WGS sequence"/>
</dbReference>
<dbReference type="InterPro" id="IPR001020">
    <property type="entry name" value="PTS_HPr_His_P_site"/>
</dbReference>
<dbReference type="PROSITE" id="PS00369">
    <property type="entry name" value="PTS_HPR_HIS"/>
    <property type="match status" value="1"/>
</dbReference>
<evidence type="ECO:0000256" key="3">
    <source>
        <dbReference type="ARBA" id="ARBA00022683"/>
    </source>
</evidence>
<sequence length="98" mass="10038">MERTVTVVPEDGLHARPATTFVEAASNFDAEITVEAAADTRPPVAADSILGVTGLGVRRGDKVTLHAEGREAEPALDALENVITTPAGESDLAGDATA</sequence>
<dbReference type="OrthoDB" id="307063at2157"/>
<feature type="domain" description="HPr" evidence="4">
    <location>
        <begin position="1"/>
        <end position="90"/>
    </location>
</feature>
<comment type="subcellular location">
    <subcellularLocation>
        <location evidence="1">Cytoplasm</location>
    </subcellularLocation>
</comment>
<dbReference type="CDD" id="cd00367">
    <property type="entry name" value="PTS-HPr_like"/>
    <property type="match status" value="1"/>
</dbReference>
<reference evidence="5 6" key="1">
    <citation type="submission" date="2018-06" db="EMBL/GenBank/DDBJ databases">
        <title>Halonotius sp. F13-13 a new haloarchaeeon isolated from a solar saltern from Isla Cristina, Huelva, Spain.</title>
        <authorList>
            <person name="Duran-Viseras A."/>
            <person name="Sanchez-Porro C."/>
            <person name="Ventosa A."/>
        </authorList>
    </citation>
    <scope>NUCLEOTIDE SEQUENCE [LARGE SCALE GENOMIC DNA]</scope>
    <source>
        <strain evidence="5 6">CECT 7525</strain>
    </source>
</reference>
<dbReference type="PROSITE" id="PS51350">
    <property type="entry name" value="PTS_HPR_DOM"/>
    <property type="match status" value="1"/>
</dbReference>
<dbReference type="Gene3D" id="3.30.1340.10">
    <property type="entry name" value="HPr-like"/>
    <property type="match status" value="1"/>
</dbReference>
<dbReference type="InterPro" id="IPR000032">
    <property type="entry name" value="HPr-like"/>
</dbReference>
<organism evidence="5 6">
    <name type="scientific">Halonotius pteroides</name>
    <dbReference type="NCBI Taxonomy" id="268735"/>
    <lineage>
        <taxon>Archaea</taxon>
        <taxon>Methanobacteriati</taxon>
        <taxon>Methanobacteriota</taxon>
        <taxon>Stenosarchaea group</taxon>
        <taxon>Halobacteria</taxon>
        <taxon>Halobacteriales</taxon>
        <taxon>Haloferacaceae</taxon>
        <taxon>Halonotius</taxon>
    </lineage>
</organism>
<accession>A0A3A6PZN3</accession>
<evidence type="ECO:0000256" key="2">
    <source>
        <dbReference type="ARBA" id="ARBA00022490"/>
    </source>
</evidence>
<keyword evidence="3" id="KW-0598">Phosphotransferase system</keyword>
<dbReference type="NCBIfam" id="TIGR01003">
    <property type="entry name" value="PTS_HPr_family"/>
    <property type="match status" value="1"/>
</dbReference>
<evidence type="ECO:0000313" key="5">
    <source>
        <dbReference type="EMBL" id="RJX49838.1"/>
    </source>
</evidence>
<keyword evidence="2" id="KW-0963">Cytoplasm</keyword>
<dbReference type="Pfam" id="PF00381">
    <property type="entry name" value="PTS-HPr"/>
    <property type="match status" value="1"/>
</dbReference>
<gene>
    <name evidence="5" type="ORF">DP106_06925</name>
</gene>
<keyword evidence="6" id="KW-1185">Reference proteome</keyword>
<dbReference type="SUPFAM" id="SSF55594">
    <property type="entry name" value="HPr-like"/>
    <property type="match status" value="1"/>
</dbReference>
<protein>
    <submittedName>
        <fullName evidence="5">HPr family phosphocarrier protein</fullName>
    </submittedName>
</protein>
<comment type="caution">
    <text evidence="5">The sequence shown here is derived from an EMBL/GenBank/DDBJ whole genome shotgun (WGS) entry which is preliminary data.</text>
</comment>
<dbReference type="PANTHER" id="PTHR33705:SF2">
    <property type="entry name" value="PHOSPHOCARRIER PROTEIN NPR"/>
    <property type="match status" value="1"/>
</dbReference>
<proteinExistence type="predicted"/>